<keyword evidence="3" id="KW-1185">Reference proteome</keyword>
<dbReference type="Proteomes" id="UP000614490">
    <property type="component" value="Unassembled WGS sequence"/>
</dbReference>
<feature type="transmembrane region" description="Helical" evidence="1">
    <location>
        <begin position="136"/>
        <end position="157"/>
    </location>
</feature>
<keyword evidence="1" id="KW-1133">Transmembrane helix</keyword>
<gene>
    <name evidence="2" type="ORF">H0267_05315</name>
</gene>
<feature type="transmembrane region" description="Helical" evidence="1">
    <location>
        <begin position="6"/>
        <end position="23"/>
    </location>
</feature>
<dbReference type="GO" id="GO:0022857">
    <property type="term" value="F:transmembrane transporter activity"/>
    <property type="evidence" value="ECO:0007669"/>
    <property type="project" value="InterPro"/>
</dbReference>
<dbReference type="RefSeq" id="WP_197316229.1">
    <property type="nucleotide sequence ID" value="NZ_JADZSC010000001.1"/>
</dbReference>
<name>A0A931HU61_9BACI</name>
<comment type="caution">
    <text evidence="2">The sequence shown here is derived from an EMBL/GenBank/DDBJ whole genome shotgun (WGS) entry which is preliminary data.</text>
</comment>
<evidence type="ECO:0000313" key="2">
    <source>
        <dbReference type="EMBL" id="MBH0229630.1"/>
    </source>
</evidence>
<reference evidence="2 3" key="1">
    <citation type="journal article" date="2005" name="Int. J. Syst. Evol. Microbiol.">
        <title>Halobacillus yeomjeoni sp. nov., isolated from a marine solar saltern in Korea.</title>
        <authorList>
            <person name="Yoon J.H."/>
            <person name="Kang S.J."/>
            <person name="Lee C.H."/>
            <person name="Oh H.W."/>
            <person name="Oh T.K."/>
        </authorList>
    </citation>
    <scope>NUCLEOTIDE SEQUENCE [LARGE SCALE GENOMIC DNA]</scope>
    <source>
        <strain evidence="2 3">KCTC 3957</strain>
    </source>
</reference>
<dbReference type="Gene3D" id="1.10.1760.20">
    <property type="match status" value="1"/>
</dbReference>
<dbReference type="InterPro" id="IPR024529">
    <property type="entry name" value="ECF_trnsprt_substrate-spec"/>
</dbReference>
<organism evidence="2 3">
    <name type="scientific">Halobacillus yeomjeoni</name>
    <dbReference type="NCBI Taxonomy" id="311194"/>
    <lineage>
        <taxon>Bacteria</taxon>
        <taxon>Bacillati</taxon>
        <taxon>Bacillota</taxon>
        <taxon>Bacilli</taxon>
        <taxon>Bacillales</taxon>
        <taxon>Bacillaceae</taxon>
        <taxon>Halobacillus</taxon>
    </lineage>
</organism>
<feature type="transmembrane region" description="Helical" evidence="1">
    <location>
        <begin position="35"/>
        <end position="59"/>
    </location>
</feature>
<feature type="transmembrane region" description="Helical" evidence="1">
    <location>
        <begin position="93"/>
        <end position="116"/>
    </location>
</feature>
<feature type="transmembrane region" description="Helical" evidence="1">
    <location>
        <begin position="65"/>
        <end position="86"/>
    </location>
</feature>
<protein>
    <submittedName>
        <fullName evidence="2">ECF transporter S component</fullName>
    </submittedName>
</protein>
<dbReference type="Pfam" id="PF12822">
    <property type="entry name" value="ECF_trnsprt"/>
    <property type="match status" value="1"/>
</dbReference>
<proteinExistence type="predicted"/>
<evidence type="ECO:0000313" key="3">
    <source>
        <dbReference type="Proteomes" id="UP000614490"/>
    </source>
</evidence>
<dbReference type="EMBL" id="JADZSC010000001">
    <property type="protein sequence ID" value="MBH0229630.1"/>
    <property type="molecule type" value="Genomic_DNA"/>
</dbReference>
<accession>A0A931HU61</accession>
<dbReference type="AlphaFoldDB" id="A0A931HU61"/>
<keyword evidence="1" id="KW-0472">Membrane</keyword>
<evidence type="ECO:0000256" key="1">
    <source>
        <dbReference type="SAM" id="Phobius"/>
    </source>
</evidence>
<keyword evidence="1" id="KW-0812">Transmembrane</keyword>
<sequence>MNTYKITLIAMLAALAIAGRIALSQIPNVQPVTAIIILTGFWLGPVAGILMAVLTTFVSNMLLGMGIWTIWQIIAWALIGLGAGILGKYWSRLPVWGLSVYGFVSGLFFGLVISLTMRSFGQPFLAYYLAGLPFDINHALSNSAFIFVLATVLGPLFQQYKKRNGLKPAIRSADA</sequence>